<evidence type="ECO:0000256" key="2">
    <source>
        <dbReference type="ARBA" id="ARBA00023125"/>
    </source>
</evidence>
<dbReference type="Pfam" id="PF13305">
    <property type="entry name" value="TetR_C_33"/>
    <property type="match status" value="1"/>
</dbReference>
<keyword evidence="1" id="KW-0805">Transcription regulation</keyword>
<dbReference type="RefSeq" id="WP_272463160.1">
    <property type="nucleotide sequence ID" value="NZ_JAPFQL010000075.1"/>
</dbReference>
<dbReference type="Pfam" id="PF00440">
    <property type="entry name" value="TetR_N"/>
    <property type="match status" value="1"/>
</dbReference>
<dbReference type="InterPro" id="IPR036271">
    <property type="entry name" value="Tet_transcr_reg_TetR-rel_C_sf"/>
</dbReference>
<keyword evidence="7" id="KW-1185">Reference proteome</keyword>
<name>A0ABT5GK25_9MICO</name>
<dbReference type="Gene3D" id="1.10.357.10">
    <property type="entry name" value="Tetracycline Repressor, domain 2"/>
    <property type="match status" value="1"/>
</dbReference>
<dbReference type="SUPFAM" id="SSF48498">
    <property type="entry name" value="Tetracyclin repressor-like, C-terminal domain"/>
    <property type="match status" value="1"/>
</dbReference>
<organism evidence="6 7">
    <name type="scientific">Intrasporangium calvum</name>
    <dbReference type="NCBI Taxonomy" id="53358"/>
    <lineage>
        <taxon>Bacteria</taxon>
        <taxon>Bacillati</taxon>
        <taxon>Actinomycetota</taxon>
        <taxon>Actinomycetes</taxon>
        <taxon>Micrococcales</taxon>
        <taxon>Intrasporangiaceae</taxon>
        <taxon>Intrasporangium</taxon>
    </lineage>
</organism>
<dbReference type="InterPro" id="IPR025996">
    <property type="entry name" value="MT1864/Rv1816-like_C"/>
</dbReference>
<protein>
    <submittedName>
        <fullName evidence="6">TetR/AcrR family transcriptional regulator</fullName>
    </submittedName>
</protein>
<feature type="domain" description="HTH tetR-type" evidence="5">
    <location>
        <begin position="6"/>
        <end position="66"/>
    </location>
</feature>
<dbReference type="PANTHER" id="PTHR30055:SF209">
    <property type="entry name" value="POSSIBLE TRANSCRIPTIONAL REGULATORY PROTEIN (PROBABLY TETR-FAMILY)"/>
    <property type="match status" value="1"/>
</dbReference>
<evidence type="ECO:0000313" key="6">
    <source>
        <dbReference type="EMBL" id="MDC5698594.1"/>
    </source>
</evidence>
<dbReference type="InterPro" id="IPR009057">
    <property type="entry name" value="Homeodomain-like_sf"/>
</dbReference>
<keyword evidence="3" id="KW-0804">Transcription</keyword>
<evidence type="ECO:0000256" key="4">
    <source>
        <dbReference type="PROSITE-ProRule" id="PRU00335"/>
    </source>
</evidence>
<dbReference type="SUPFAM" id="SSF46689">
    <property type="entry name" value="Homeodomain-like"/>
    <property type="match status" value="1"/>
</dbReference>
<dbReference type="PANTHER" id="PTHR30055">
    <property type="entry name" value="HTH-TYPE TRANSCRIPTIONAL REGULATOR RUTR"/>
    <property type="match status" value="1"/>
</dbReference>
<dbReference type="Proteomes" id="UP001150259">
    <property type="component" value="Unassembled WGS sequence"/>
</dbReference>
<dbReference type="InterPro" id="IPR001647">
    <property type="entry name" value="HTH_TetR"/>
</dbReference>
<keyword evidence="2 4" id="KW-0238">DNA-binding</keyword>
<sequence>MSAPAKVMQQDLVVAAAQLLATDGPRGLTARSLARTVGTSTMAVYTHFGSMPAVVHAVIAEAFSRLDEHLARHLDALGDGADAPEGDDGDPLRELRAIGLAYHDNALANPHLYRVMFGGPAALGTELTEEDLAQARSSLRTVADAAARARDAGHLVDLEKWELARRIWAAGHGAVLLELGGYLGDAAAARRTFVAVTDAVLAGLAPQAASAV</sequence>
<accession>A0ABT5GK25</accession>
<feature type="DNA-binding region" description="H-T-H motif" evidence="4">
    <location>
        <begin position="29"/>
        <end position="48"/>
    </location>
</feature>
<reference evidence="6 7" key="1">
    <citation type="submission" date="2022-11" db="EMBL/GenBank/DDBJ databases">
        <title>Anaerobic phenanthrene biodegradation by a DNRA strain PheN6.</title>
        <authorList>
            <person name="Zhang Z."/>
        </authorList>
    </citation>
    <scope>NUCLEOTIDE SEQUENCE [LARGE SCALE GENOMIC DNA]</scope>
    <source>
        <strain evidence="6 7">PheN6</strain>
    </source>
</reference>
<evidence type="ECO:0000259" key="5">
    <source>
        <dbReference type="PROSITE" id="PS50977"/>
    </source>
</evidence>
<evidence type="ECO:0000313" key="7">
    <source>
        <dbReference type="Proteomes" id="UP001150259"/>
    </source>
</evidence>
<dbReference type="EMBL" id="JAPFQL010000075">
    <property type="protein sequence ID" value="MDC5698594.1"/>
    <property type="molecule type" value="Genomic_DNA"/>
</dbReference>
<proteinExistence type="predicted"/>
<comment type="caution">
    <text evidence="6">The sequence shown here is derived from an EMBL/GenBank/DDBJ whole genome shotgun (WGS) entry which is preliminary data.</text>
</comment>
<gene>
    <name evidence="6" type="ORF">OO014_15150</name>
</gene>
<evidence type="ECO:0000256" key="1">
    <source>
        <dbReference type="ARBA" id="ARBA00023015"/>
    </source>
</evidence>
<evidence type="ECO:0000256" key="3">
    <source>
        <dbReference type="ARBA" id="ARBA00023163"/>
    </source>
</evidence>
<dbReference type="InterPro" id="IPR050109">
    <property type="entry name" value="HTH-type_TetR-like_transc_reg"/>
</dbReference>
<dbReference type="PROSITE" id="PS50977">
    <property type="entry name" value="HTH_TETR_2"/>
    <property type="match status" value="1"/>
</dbReference>